<dbReference type="EMBL" id="SDEE01000340">
    <property type="protein sequence ID" value="RXW17437.1"/>
    <property type="molecule type" value="Genomic_DNA"/>
</dbReference>
<evidence type="ECO:0000256" key="1">
    <source>
        <dbReference type="SAM" id="MobiDB-lite"/>
    </source>
</evidence>
<feature type="region of interest" description="Disordered" evidence="1">
    <location>
        <begin position="413"/>
        <end position="440"/>
    </location>
</feature>
<dbReference type="STRING" id="2316362.A0A4Q2DCJ7"/>
<feature type="region of interest" description="Disordered" evidence="1">
    <location>
        <begin position="16"/>
        <end position="84"/>
    </location>
</feature>
<gene>
    <name evidence="2" type="ORF">EST38_g8415</name>
</gene>
<protein>
    <submittedName>
        <fullName evidence="2">Uncharacterized protein</fullName>
    </submittedName>
</protein>
<feature type="compositionally biased region" description="Low complexity" evidence="1">
    <location>
        <begin position="101"/>
        <end position="127"/>
    </location>
</feature>
<reference evidence="2 3" key="1">
    <citation type="submission" date="2019-01" db="EMBL/GenBank/DDBJ databases">
        <title>Draft genome sequence of Psathyrella aberdarensis IHI B618.</title>
        <authorList>
            <person name="Buettner E."/>
            <person name="Kellner H."/>
        </authorList>
    </citation>
    <scope>NUCLEOTIDE SEQUENCE [LARGE SCALE GENOMIC DNA]</scope>
    <source>
        <strain evidence="2 3">IHI B618</strain>
    </source>
</reference>
<feature type="compositionally biased region" description="Low complexity" evidence="1">
    <location>
        <begin position="22"/>
        <end position="31"/>
    </location>
</feature>
<organism evidence="2 3">
    <name type="scientific">Candolleomyces aberdarensis</name>
    <dbReference type="NCBI Taxonomy" id="2316362"/>
    <lineage>
        <taxon>Eukaryota</taxon>
        <taxon>Fungi</taxon>
        <taxon>Dikarya</taxon>
        <taxon>Basidiomycota</taxon>
        <taxon>Agaricomycotina</taxon>
        <taxon>Agaricomycetes</taxon>
        <taxon>Agaricomycetidae</taxon>
        <taxon>Agaricales</taxon>
        <taxon>Agaricineae</taxon>
        <taxon>Psathyrellaceae</taxon>
        <taxon>Candolleomyces</taxon>
    </lineage>
</organism>
<accession>A0A4Q2DCJ7</accession>
<keyword evidence="3" id="KW-1185">Reference proteome</keyword>
<feature type="compositionally biased region" description="Low complexity" evidence="1">
    <location>
        <begin position="224"/>
        <end position="242"/>
    </location>
</feature>
<name>A0A4Q2DCJ7_9AGAR</name>
<feature type="compositionally biased region" description="Polar residues" evidence="1">
    <location>
        <begin position="413"/>
        <end position="426"/>
    </location>
</feature>
<proteinExistence type="predicted"/>
<dbReference type="Proteomes" id="UP000290288">
    <property type="component" value="Unassembled WGS sequence"/>
</dbReference>
<feature type="region of interest" description="Disordered" evidence="1">
    <location>
        <begin position="101"/>
        <end position="162"/>
    </location>
</feature>
<evidence type="ECO:0000313" key="3">
    <source>
        <dbReference type="Proteomes" id="UP000290288"/>
    </source>
</evidence>
<feature type="region of interest" description="Disordered" evidence="1">
    <location>
        <begin position="218"/>
        <end position="247"/>
    </location>
</feature>
<sequence>MAQEYSSSMAYDKCFPVHRSQQRQPPQGQWQNNVGGAYQQPLWSQNVYSTQSDSSLAGFSTPSSPQMRADESNHTRSLSRSPEYYGKQSWPNDVIYTGVLSSSSSHPASSPRYSSSLPSRPASSVPSGAAPRKGGAAESRPPSSRPSPERQAPPKIEVPEDGKIGFVMEPMGSFGRSTGGATPFTPLPMEVPLRATQATDDMRKMMTVFRLNPFALQNGDARRSGSVSSSDSSSTVDSSESSPGQFEAKPLEEEPLMFEFQVQLDDPELLVPESEREGLIEEKIYTGALVDSPLSSPPLSSLEANDDALHTFPPEFELHRGPYDSQESGRTQAVWEASDYVNSSLEPSAAWNRQSQSLDYMNIYPQAYSRKAARLRYQQYPQTTAQLESAPLQSYASTSRDDYSATNALQVYPQNQQLLRSRSGTESPLAEDTSHQMSAPTRHLSIDNSELFSQGQGTGGYYGAVGGNMAHDSSTTSSHRRWSLPSEASNGTMMLTTHPMNHLHASRMVMPAHSNGTFVAPLTR</sequence>
<feature type="compositionally biased region" description="Polar residues" evidence="1">
    <location>
        <begin position="41"/>
        <end position="66"/>
    </location>
</feature>
<dbReference type="OrthoDB" id="3270670at2759"/>
<dbReference type="AlphaFoldDB" id="A0A4Q2DCJ7"/>
<comment type="caution">
    <text evidence="2">The sequence shown here is derived from an EMBL/GenBank/DDBJ whole genome shotgun (WGS) entry which is preliminary data.</text>
</comment>
<evidence type="ECO:0000313" key="2">
    <source>
        <dbReference type="EMBL" id="RXW17437.1"/>
    </source>
</evidence>